<feature type="transmembrane region" description="Helical" evidence="6">
    <location>
        <begin position="306"/>
        <end position="325"/>
    </location>
</feature>
<protein>
    <recommendedName>
        <fullName evidence="6">WAT1-related protein</fullName>
    </recommendedName>
</protein>
<feature type="transmembrane region" description="Helical" evidence="6">
    <location>
        <begin position="34"/>
        <end position="56"/>
    </location>
</feature>
<feature type="domain" description="EamA" evidence="7">
    <location>
        <begin position="11"/>
        <end position="146"/>
    </location>
</feature>
<evidence type="ECO:0000313" key="8">
    <source>
        <dbReference type="EMBL" id="KAJ8509946.1"/>
    </source>
</evidence>
<dbReference type="Pfam" id="PF00892">
    <property type="entry name" value="EamA"/>
    <property type="match status" value="1"/>
</dbReference>
<evidence type="ECO:0000256" key="1">
    <source>
        <dbReference type="ARBA" id="ARBA00004141"/>
    </source>
</evidence>
<dbReference type="GO" id="GO:0022857">
    <property type="term" value="F:transmembrane transporter activity"/>
    <property type="evidence" value="ECO:0007669"/>
    <property type="project" value="InterPro"/>
</dbReference>
<dbReference type="PANTHER" id="PTHR31218">
    <property type="entry name" value="WAT1-RELATED PROTEIN"/>
    <property type="match status" value="1"/>
</dbReference>
<sequence>MEELFIISGNFLVQVTYGVYMVFLNGVFDAGVNPLFLVVFGNSVTAVVLLPFALAFEKKKWPTRLSATLLSHFFLLSLGGVTLFQALMLVGIKKASPDVASAMPNLTPGLIFIISACLRFEKFDACCWYSRAKIMGTLVCLAGVFTMCFLQATSETPRLSNNWSSFLLAEPLTLDKDINKDWVLGCFYLLSGVFILSCTTVLQAATMLKFPAPLSLVVITSVMGSSLTSLLQLITEGKISVGHTTMSITSIVAIVLLGGVVMGTCMAFQGWCITKKGPVLVSIFCPIQTVSTVVVSAALLGQIISLGSLAGVFLMFAGLYIVLWAKKNETFSLLDVDAQPEVLVEDVEKPLLS</sequence>
<dbReference type="SUPFAM" id="SSF103481">
    <property type="entry name" value="Multidrug resistance efflux transporter EmrE"/>
    <property type="match status" value="2"/>
</dbReference>
<feature type="transmembrane region" description="Helical" evidence="6">
    <location>
        <begin position="102"/>
        <end position="120"/>
    </location>
</feature>
<evidence type="ECO:0000259" key="7">
    <source>
        <dbReference type="Pfam" id="PF00892"/>
    </source>
</evidence>
<organism evidence="8 9">
    <name type="scientific">Ensete ventricosum</name>
    <name type="common">Abyssinian banana</name>
    <name type="synonym">Musa ensete</name>
    <dbReference type="NCBI Taxonomy" id="4639"/>
    <lineage>
        <taxon>Eukaryota</taxon>
        <taxon>Viridiplantae</taxon>
        <taxon>Streptophyta</taxon>
        <taxon>Embryophyta</taxon>
        <taxon>Tracheophyta</taxon>
        <taxon>Spermatophyta</taxon>
        <taxon>Magnoliopsida</taxon>
        <taxon>Liliopsida</taxon>
        <taxon>Zingiberales</taxon>
        <taxon>Musaceae</taxon>
        <taxon>Ensete</taxon>
    </lineage>
</organism>
<evidence type="ECO:0000256" key="6">
    <source>
        <dbReference type="RuleBase" id="RU363077"/>
    </source>
</evidence>
<proteinExistence type="inferred from homology"/>
<dbReference type="GO" id="GO:0016020">
    <property type="term" value="C:membrane"/>
    <property type="evidence" value="ECO:0007669"/>
    <property type="project" value="UniProtKB-SubCell"/>
</dbReference>
<feature type="transmembrane region" description="Helical" evidence="6">
    <location>
        <begin position="182"/>
        <end position="202"/>
    </location>
</feature>
<comment type="similarity">
    <text evidence="2 6">Belongs to the drug/metabolite transporter (DMT) superfamily. Plant drug/metabolite exporter (P-DME) (TC 2.A.7.4) family.</text>
</comment>
<evidence type="ECO:0000256" key="4">
    <source>
        <dbReference type="ARBA" id="ARBA00022989"/>
    </source>
</evidence>
<feature type="transmembrane region" description="Helical" evidence="6">
    <location>
        <begin position="280"/>
        <end position="300"/>
    </location>
</feature>
<keyword evidence="3 6" id="KW-0812">Transmembrane</keyword>
<dbReference type="EMBL" id="JAQQAF010000001">
    <property type="protein sequence ID" value="KAJ8509946.1"/>
    <property type="molecule type" value="Genomic_DNA"/>
</dbReference>
<evidence type="ECO:0000256" key="5">
    <source>
        <dbReference type="ARBA" id="ARBA00023136"/>
    </source>
</evidence>
<feature type="transmembrane region" description="Helical" evidence="6">
    <location>
        <begin position="132"/>
        <end position="152"/>
    </location>
</feature>
<evidence type="ECO:0000256" key="3">
    <source>
        <dbReference type="ARBA" id="ARBA00022692"/>
    </source>
</evidence>
<feature type="transmembrane region" description="Helical" evidence="6">
    <location>
        <begin position="246"/>
        <end position="268"/>
    </location>
</feature>
<gene>
    <name evidence="8" type="ORF">OPV22_000380</name>
</gene>
<comment type="subcellular location">
    <subcellularLocation>
        <location evidence="1 6">Membrane</location>
        <topology evidence="1 6">Multi-pass membrane protein</topology>
    </subcellularLocation>
</comment>
<feature type="transmembrane region" description="Helical" evidence="6">
    <location>
        <begin position="68"/>
        <end position="90"/>
    </location>
</feature>
<keyword evidence="5 6" id="KW-0472">Membrane</keyword>
<feature type="transmembrane region" description="Helical" evidence="6">
    <location>
        <begin position="7"/>
        <end position="28"/>
    </location>
</feature>
<keyword evidence="4 6" id="KW-1133">Transmembrane helix</keyword>
<dbReference type="AlphaFoldDB" id="A0AAV8Q954"/>
<dbReference type="InterPro" id="IPR037185">
    <property type="entry name" value="EmrE-like"/>
</dbReference>
<keyword evidence="9" id="KW-1185">Reference proteome</keyword>
<evidence type="ECO:0000313" key="9">
    <source>
        <dbReference type="Proteomes" id="UP001222027"/>
    </source>
</evidence>
<dbReference type="InterPro" id="IPR030184">
    <property type="entry name" value="WAT1-related"/>
</dbReference>
<comment type="caution">
    <text evidence="8">The sequence shown here is derived from an EMBL/GenBank/DDBJ whole genome shotgun (WGS) entry which is preliminary data.</text>
</comment>
<feature type="transmembrane region" description="Helical" evidence="6">
    <location>
        <begin position="214"/>
        <end position="234"/>
    </location>
</feature>
<dbReference type="Proteomes" id="UP001222027">
    <property type="component" value="Unassembled WGS sequence"/>
</dbReference>
<accession>A0AAV8Q954</accession>
<dbReference type="InterPro" id="IPR000620">
    <property type="entry name" value="EamA_dom"/>
</dbReference>
<name>A0AAV8Q954_ENSVE</name>
<evidence type="ECO:0000256" key="2">
    <source>
        <dbReference type="ARBA" id="ARBA00007635"/>
    </source>
</evidence>
<reference evidence="8 9" key="1">
    <citation type="submission" date="2022-12" db="EMBL/GenBank/DDBJ databases">
        <title>Chromosome-scale assembly of the Ensete ventricosum genome.</title>
        <authorList>
            <person name="Dussert Y."/>
            <person name="Stocks J."/>
            <person name="Wendawek A."/>
            <person name="Woldeyes F."/>
            <person name="Nichols R.A."/>
            <person name="Borrell J.S."/>
        </authorList>
    </citation>
    <scope>NUCLEOTIDE SEQUENCE [LARGE SCALE GENOMIC DNA]</scope>
    <source>
        <strain evidence="9">cv. Maze</strain>
        <tissue evidence="8">Seeds</tissue>
    </source>
</reference>